<dbReference type="EMBL" id="JH668506">
    <property type="protein sequence ID" value="KAG6456212.1"/>
    <property type="molecule type" value="Genomic_DNA"/>
</dbReference>
<dbReference type="InterPro" id="IPR017956">
    <property type="entry name" value="AT_hook_DNA-bd_motif"/>
</dbReference>
<keyword evidence="8" id="KW-0539">Nucleus</keyword>
<evidence type="ECO:0000256" key="9">
    <source>
        <dbReference type="SAM" id="Coils"/>
    </source>
</evidence>
<feature type="region of interest" description="Disordered" evidence="10">
    <location>
        <begin position="3790"/>
        <end position="3856"/>
    </location>
</feature>
<feature type="compositionally biased region" description="Polar residues" evidence="10">
    <location>
        <begin position="1902"/>
        <end position="1912"/>
    </location>
</feature>
<feature type="compositionally biased region" description="Polar residues" evidence="10">
    <location>
        <begin position="2879"/>
        <end position="2894"/>
    </location>
</feature>
<feature type="domain" description="Helicase C-terminal" evidence="12">
    <location>
        <begin position="2633"/>
        <end position="2787"/>
    </location>
</feature>
<dbReference type="PROSITE" id="PS51192">
    <property type="entry name" value="HELICASE_ATP_BIND_1"/>
    <property type="match status" value="1"/>
</dbReference>
<feature type="compositionally biased region" description="Polar residues" evidence="10">
    <location>
        <begin position="585"/>
        <end position="597"/>
    </location>
</feature>
<feature type="compositionally biased region" description="Basic residues" evidence="10">
    <location>
        <begin position="311"/>
        <end position="321"/>
    </location>
</feature>
<feature type="compositionally biased region" description="Basic and acidic residues" evidence="10">
    <location>
        <begin position="411"/>
        <end position="429"/>
    </location>
</feature>
<evidence type="ECO:0000256" key="2">
    <source>
        <dbReference type="ARBA" id="ARBA00007025"/>
    </source>
</evidence>
<evidence type="ECO:0000256" key="7">
    <source>
        <dbReference type="ARBA" id="ARBA00023125"/>
    </source>
</evidence>
<sequence length="4113" mass="461156">MSEQIELDDSNLCISEDAFEKFQAISMYEENEYITLTNVVPTQPPEGSLGDNTKMESSDDAMVNLNTDGEVYVNTQKCPGEPQSPQYELAENCDSTNVIQPPSGESNNSAVTSKHVYKRDRKNKTITESGENISENYSESVNIVDSTNEPAESIEDIQNFIRNTEPELTPKRRGRKPKHYNISADVLSGPTIEKSKESNIDTLVPPLKTETSITYKKRLPRRRVQSRRSPETSITNISSSNEDKLAVVDITNQSVSTDTSEASKRIMKKRGRPKKTSDNIETNQIQSTNIVDNPKSPDILDSLQEAPVTKQPKKRGRPRKNRNTEQLQGESGSENNVSSHNTSLECDDDDICLSNISKMVNKKPDSVEGIDNEDKIELNDLLEIDNNTKHTENVKKRGRPKKILPEPVSQECDKKKSQEDSPNNKKLHEDGDDVSLSEFKKALEEKIAVHKLEETSDTKIIQQSSEKDINSTKNDEQMQCSSKRNSKMPIMSDFEYNLDNVVIENKEIENTDSQKDDYSSLLVEDTSRRPTRKKIRKTLQYHEDESDEDPFANVELSDDEPRKKRKGRRYNSDDEYFPGDRTEPATPSSSDSESNIDLDTDKRNRKRKSSKKADSQSPRKKGRKPITEKTEETGKTSDQNNDDDLITNDIEDCLHSSVIKTNDETSKAWGTTKEFENFLAKKIQGTNLKIKKVSSSENADTITPLQIPTIDTNEAKKTIEMCSQTTKISTSNIQVQTGCIYDVPMKETVKLTAEQSAKSCEFLTSIVNTTAELGKLMTQKSEDFIKKKINTDHVTDTFKMDYCVRKSFLLFKLAKHNLTQMEEDLANQYEQFLHKHDLLKYREEPKTILPTAKADSDSDCEIVEVPQEEKVKKTSISEKFNPKTVFLNKELSIKIAKKPTDDKKINIKGKHTVWISDSVMVKKVKPTQSFLAQDSRNKKPPDQKYVTAEMVRDFFEDYYRKKTLATCALFTSPQWLKLNNNYICNYFVTKQGFAASTNNNETATFALTSANTSASATDMTQNMNTVKGIFTTSETISPEPLMTLCTKVLQTFFHTSSSKINTINSNNNQLEDASYNIKEKPKRLMELCINVLNFTNDVKDKQGRNGYIHQLHEQVPSKKPVPTLKSLCHKKVTQLLVNTIASHESIYKCDNYLENTNLHPNNNNIVLKEQKNIKSLFSLCTECFNFRNDCSVQYVLYPDTKQQGKAIQSLFSLCVESIRHIHENSNKNLETCLKTEDFMEEIMPSKIRQNKRELKSLITLCVESINLRMNKSEVQTMKPVIKQCSGDIKTLFSLCVECIQNIQMAQKNRSPKINIQMTPSQLLHTPQSLKKICFKYMLGLLFNNEEFTYMNQDINTEPLYSNNDLTECFTINSVNTLSEEAFHSLQNTAEHHLYQEYDNEESYLSNDDFEPPYEETEEYGIDDNNWASQVQMKELRSCANINNLADTHNILNGDGLDTLPPVAIKTEPIEDVSENVLNSITVKIEPMNELDEMIMIPDSVVTKAETSVNSQITDHSPRPANISYSAETFEEFVRRSKLMYSLDDEGYREIYSQSSSRVRRQFEPDYDEMNDGVDGLLVPHTYTNIYSAKDCLMASSSDENNIDKNAGKKRPSKRKVKPKKTATKSNSKDVAPPVKEKSNLGASEVDELTRKMKDRIRQEENDRKSSESELEDLPLGKRRNKGNGKDTNKKPVFDKSAKDAIQCNDVDSTEPIDNSQTSVITNDAAKISSNSVEKNNSSNITDKIRTHRKKNLHTSCNFKGPLELLECEPTIHVDGNDDDQNLAEILNESISDGVTKSNGAIKESNNEVTKEQLAAKEGREIVDRCGWSCYPINTKDTKLYQEAFVLLDKLPESFVQTYLQYQEITEHNEVDREIDRLINVNSLNRLSKEKAKSKLRSKVGVTENSKPSQKDTSPIHENTEDSEQVYEFAPSDDDGANFDDELLPPVPQRNADNVLAKSSLMNDESDDEGRTSPKQVNIKQEHGDAPVKKRPGPRSKTRAEPTIPEGELVLTADKMMKEELTLLHAPVNMDSTEVNDVDTTHKELVIRTRSKTHKKMQHTMKIEDDSSSEEEKQWVSTKEKLLKRLKKAPDASVSDAKRAKMVTEFIEKRGDGTESRKVSRAKYRGSKKKFLEREKQLKVLSKELYGETSSDAVHPRKSYMTTMNYKGRRNIRKVIDKKSLEISTLKANIEELERKRRLNERQNRLREHLGCDDNVNVLVINDEVCLEYDFDEDQPVVTVHAFFTKVMKAHQYEGVKFMWDACFESLSKIGSGHPGGGCILAHCMGLGKTLQVLALLHTVLTHPQVGMKRVLVCCPLSTVLNWVDEIHKWIGPVTDQLKVFELSKLKKTYERAYQLEDWYNGGGIFIIGYELFRSLTTLDPVIDHVRPTIVKKIRKALLDPGPDIVVCDEGHLLKNDCSVLAVAMSRVATRRRIVLTGTPMQNNLREYYCMVNFIKPNLLGSYAEYSNRFANPIMNGQHRDSSEEDIKLMKTRTHILHKVLEGCLQRQEASVLYPYLPKKHEYTVFIPLTKCQWDLYKHYLYTYCKQNKQGILKDFHILQKIWSHPQVLHNFHTKLSDYKRTKEEKLEDDLAAEDLSVDDIKPTDTEVWWLQYLDGGNMLECLESSNKFVAVFRILNECVTLGDKVLIFSTSLFCLDTLEYFLKKINCWSLGQEYYRLDGSVPPEVRHKWCREFNADNNVKTKLFLISTRAGSLGLNMTAANRVIILDTSWNPAHDMQSIFRVYRFGQKKDCFIYRLVAMGTMEQKIYERSVTKQAVACRVVDEQQIDRHYNSADLAELYRLDEAGGSVSGGVAAGVRDVALLRVARDGPVHAVHEHDSLLRASEPALPEHERAAAWHQFQLERAAQPTNVPTTKKGKISTKSLQNAKSKTTQEQNENDSQEPQTSKDKDVVNCCIPIKSEKPVFFTDNDIKNEIANDVVHTLIKQNFPNMQAIKDVTAVVTIVKNIVENVQTSEQNKTVATMVITKSMFAHAHLPLSKLLNKVSHNLNANIEAQMKQLEQPVKPEPEPPKKSERLKEKEMGRQLRSRSKLTEEPLPQPKKRTKTKKKAVVASELTNEQWDNKKQSSGDSSATVSADESVTLTEKPGPLCKKTYIKAAKKIQKLNDAAEQPVTTDNSMPGTTNNSLPVTTDKSIPVTTNNNISVTTDNSIPLTTDNSILLSDDDDVTIVQTSQPLTITTKTAGNVNPKPVQVQKTPTAMPKSKQIKQTGLIITETQSLATSKGKAVTETRDSEPVPLHPSLLTNKNFITIVAHKYLEATPLLDEDAATLAAQYSTQKAKKEMEETGKSITSGPLYDIAVNLLGIETLEKLNRVTPKVTKAKKAEAAATLQLQESVIDVEKTGASNELKPDNTQLTKQVAKPKPAPKQTTKKDSNIKEHKLVKPVEKPPNPTVPAVAPQHTAPVVTSTTSNVVPVELFKGPSIPTSSQYPQQNYEECILPDDDDSPSIVAETPLPPPQNPVPVKVATAKTVSNQKKKKPIILRTALKIDTKSSPGLQPALVQVRTAGPQNVTVGGLRGMISTVGGKIVVDASQLDNTICLDSDDEETAAPAGPVPVALTRVNASQVMPITRVTTSQVMPITRVTTSQVMSIPRVNAAQVMPITRVVASAAPILSSGSCLNVSAASATNNFSNPVALIGTPVANTSLLYTVNTSSNSFVSTANNSPAILAVSAPSPSFSTPIVSSPISIVSKPVSCSSSPHKADQASLPNTSISDDSNLTIKAQKSNQFILKINNQTLKLVQTTPPPDSVKTIIKLGKNDILIPNALDKEVSVSKETMNQDHSSASTRPSTRKVVPIKPAQSVNAKKIVEASTSRRSSSVCLSSDSDTPSSSNAKRDDPLDILKDIVHIQAYTNENDQNEKSLRNKGKTTQDISSSSNKAKTLQTNSKTTKEVKASNSEKKGSLNFRQIAAKPNTTDLVLRFSTDAVKSLNKKLTTTQASSSKPTDKSTMKAKEILNIKLDNPKAKSNTKSVRNVIDLTSYCAVEPNKSKDTKNSKKTTQDKLRPAVINLTDNVVCVEKPLLELAKNALTTVDITGEPSRPRPATRAKSVAQHTPTNDKKRSSTTVDTKSAKKKKVKELTLQDFDIDDLDDIIELE</sequence>
<dbReference type="GO" id="GO:0016887">
    <property type="term" value="F:ATP hydrolysis activity"/>
    <property type="evidence" value="ECO:0007669"/>
    <property type="project" value="InterPro"/>
</dbReference>
<feature type="region of interest" description="Disordered" evidence="10">
    <location>
        <begin position="1598"/>
        <end position="1699"/>
    </location>
</feature>
<dbReference type="Pfam" id="PF00176">
    <property type="entry name" value="SNF2-rel_dom"/>
    <property type="match status" value="1"/>
</dbReference>
<name>A0A921ZG34_MANSE</name>
<feature type="region of interest" description="Disordered" evidence="10">
    <location>
        <begin position="391"/>
        <end position="435"/>
    </location>
</feature>
<evidence type="ECO:0000256" key="3">
    <source>
        <dbReference type="ARBA" id="ARBA00022741"/>
    </source>
</evidence>
<feature type="region of interest" description="Disordered" evidence="10">
    <location>
        <begin position="3870"/>
        <end position="3923"/>
    </location>
</feature>
<feature type="compositionally biased region" description="Basic and acidic residues" evidence="10">
    <location>
        <begin position="509"/>
        <end position="518"/>
    </location>
</feature>
<gene>
    <name evidence="13" type="ORF">O3G_MSEX009605</name>
</gene>
<dbReference type="GO" id="GO:0005634">
    <property type="term" value="C:nucleus"/>
    <property type="evidence" value="ECO:0007669"/>
    <property type="project" value="UniProtKB-SubCell"/>
</dbReference>
<feature type="compositionally biased region" description="Basic and acidic residues" evidence="10">
    <location>
        <begin position="3022"/>
        <end position="3042"/>
    </location>
</feature>
<dbReference type="InterPro" id="IPR038718">
    <property type="entry name" value="SNF2-like_sf"/>
</dbReference>
<keyword evidence="9" id="KW-0175">Coiled coil</keyword>
<dbReference type="Pfam" id="PF00271">
    <property type="entry name" value="Helicase_C"/>
    <property type="match status" value="1"/>
</dbReference>
<dbReference type="Gene3D" id="3.40.50.10810">
    <property type="entry name" value="Tandem AAA-ATPase domain"/>
    <property type="match status" value="1"/>
</dbReference>
<accession>A0A921ZG34</accession>
<feature type="compositionally biased region" description="Basic and acidic residues" evidence="10">
    <location>
        <begin position="1683"/>
        <end position="1698"/>
    </location>
</feature>
<feature type="region of interest" description="Disordered" evidence="10">
    <location>
        <begin position="2862"/>
        <end position="2907"/>
    </location>
</feature>
<feature type="compositionally biased region" description="Basic residues" evidence="10">
    <location>
        <begin position="216"/>
        <end position="226"/>
    </location>
</feature>
<comment type="similarity">
    <text evidence="2">Belongs to the SNF2/RAD54 helicase family.</text>
</comment>
<evidence type="ECO:0000256" key="6">
    <source>
        <dbReference type="ARBA" id="ARBA00022840"/>
    </source>
</evidence>
<dbReference type="InterPro" id="IPR044574">
    <property type="entry name" value="ARIP4-like"/>
</dbReference>
<dbReference type="SMART" id="SM00487">
    <property type="entry name" value="DEXDc"/>
    <property type="match status" value="1"/>
</dbReference>
<keyword evidence="5" id="KW-0347">Helicase</keyword>
<evidence type="ECO:0000313" key="14">
    <source>
        <dbReference type="Proteomes" id="UP000791440"/>
    </source>
</evidence>
<feature type="compositionally biased region" description="Basic residues" evidence="10">
    <location>
        <begin position="265"/>
        <end position="274"/>
    </location>
</feature>
<feature type="compositionally biased region" description="Basic and acidic residues" evidence="10">
    <location>
        <begin position="625"/>
        <end position="635"/>
    </location>
</feature>
<dbReference type="CDD" id="cd18793">
    <property type="entry name" value="SF2_C_SNF"/>
    <property type="match status" value="1"/>
</dbReference>
<feature type="region of interest" description="Disordered" evidence="10">
    <location>
        <begin position="509"/>
        <end position="644"/>
    </location>
</feature>
<dbReference type="PANTHER" id="PTHR45797:SF3">
    <property type="entry name" value="TRANSCRIPTIONAL REGULATOR ATRX HOMOLOG"/>
    <property type="match status" value="1"/>
</dbReference>
<feature type="region of interest" description="Disordered" evidence="10">
    <location>
        <begin position="3127"/>
        <end position="3152"/>
    </location>
</feature>
<feature type="compositionally biased region" description="Low complexity" evidence="10">
    <location>
        <begin position="3374"/>
        <end position="3386"/>
    </location>
</feature>
<feature type="compositionally biased region" description="Polar residues" evidence="10">
    <location>
        <begin position="95"/>
        <end position="112"/>
    </location>
</feature>
<dbReference type="Gene3D" id="3.40.50.300">
    <property type="entry name" value="P-loop containing nucleotide triphosphate hydrolases"/>
    <property type="match status" value="1"/>
</dbReference>
<keyword evidence="14" id="KW-1185">Reference proteome</keyword>
<feature type="compositionally biased region" description="Polar residues" evidence="10">
    <location>
        <begin position="3130"/>
        <end position="3152"/>
    </location>
</feature>
<dbReference type="InterPro" id="IPR000330">
    <property type="entry name" value="SNF2_N"/>
</dbReference>
<feature type="region of interest" description="Disordered" evidence="10">
    <location>
        <begin position="95"/>
        <end position="118"/>
    </location>
</feature>
<evidence type="ECO:0000256" key="4">
    <source>
        <dbReference type="ARBA" id="ARBA00022801"/>
    </source>
</evidence>
<keyword evidence="6" id="KW-0067">ATP-binding</keyword>
<dbReference type="GO" id="GO:0004386">
    <property type="term" value="F:helicase activity"/>
    <property type="evidence" value="ECO:0007669"/>
    <property type="project" value="UniProtKB-KW"/>
</dbReference>
<feature type="region of interest" description="Disordered" evidence="10">
    <location>
        <begin position="3198"/>
        <end position="3223"/>
    </location>
</feature>
<feature type="compositionally biased region" description="Basic and acidic residues" evidence="10">
    <location>
        <begin position="1647"/>
        <end position="1667"/>
    </location>
</feature>
<feature type="compositionally biased region" description="Basic residues" evidence="10">
    <location>
        <begin position="529"/>
        <end position="539"/>
    </location>
</feature>
<feature type="region of interest" description="Disordered" evidence="10">
    <location>
        <begin position="254"/>
        <end position="346"/>
    </location>
</feature>
<feature type="compositionally biased region" description="Polar residues" evidence="10">
    <location>
        <begin position="324"/>
        <end position="344"/>
    </location>
</feature>
<dbReference type="SMART" id="SM00490">
    <property type="entry name" value="HELICc"/>
    <property type="match status" value="1"/>
</dbReference>
<feature type="compositionally biased region" description="Basic and acidic residues" evidence="10">
    <location>
        <begin position="465"/>
        <end position="476"/>
    </location>
</feature>
<feature type="region of interest" description="Disordered" evidence="10">
    <location>
        <begin position="454"/>
        <end position="488"/>
    </location>
</feature>
<dbReference type="GO" id="GO:0005524">
    <property type="term" value="F:ATP binding"/>
    <property type="evidence" value="ECO:0007669"/>
    <property type="project" value="UniProtKB-KW"/>
</dbReference>
<dbReference type="SUPFAM" id="SSF52540">
    <property type="entry name" value="P-loop containing nucleoside triphosphate hydrolases"/>
    <property type="match status" value="2"/>
</dbReference>
<feature type="compositionally biased region" description="Polar residues" evidence="10">
    <location>
        <begin position="279"/>
        <end position="291"/>
    </location>
</feature>
<feature type="compositionally biased region" description="Polar residues" evidence="10">
    <location>
        <begin position="3885"/>
        <end position="3905"/>
    </location>
</feature>
<feature type="compositionally biased region" description="Low complexity" evidence="10">
    <location>
        <begin position="3829"/>
        <end position="3849"/>
    </location>
</feature>
<reference evidence="13" key="1">
    <citation type="journal article" date="2016" name="Insect Biochem. Mol. Biol.">
        <title>Multifaceted biological insights from a draft genome sequence of the tobacco hornworm moth, Manduca sexta.</title>
        <authorList>
            <person name="Kanost M.R."/>
            <person name="Arrese E.L."/>
            <person name="Cao X."/>
            <person name="Chen Y.R."/>
            <person name="Chellapilla S."/>
            <person name="Goldsmith M.R."/>
            <person name="Grosse-Wilde E."/>
            <person name="Heckel D.G."/>
            <person name="Herndon N."/>
            <person name="Jiang H."/>
            <person name="Papanicolaou A."/>
            <person name="Qu J."/>
            <person name="Soulages J.L."/>
            <person name="Vogel H."/>
            <person name="Walters J."/>
            <person name="Waterhouse R.M."/>
            <person name="Ahn S.J."/>
            <person name="Almeida F.C."/>
            <person name="An C."/>
            <person name="Aqrawi P."/>
            <person name="Bretschneider A."/>
            <person name="Bryant W.B."/>
            <person name="Bucks S."/>
            <person name="Chao H."/>
            <person name="Chevignon G."/>
            <person name="Christen J.M."/>
            <person name="Clarke D.F."/>
            <person name="Dittmer N.T."/>
            <person name="Ferguson L.C.F."/>
            <person name="Garavelou S."/>
            <person name="Gordon K.H.J."/>
            <person name="Gunaratna R.T."/>
            <person name="Han Y."/>
            <person name="Hauser F."/>
            <person name="He Y."/>
            <person name="Heidel-Fischer H."/>
            <person name="Hirsh A."/>
            <person name="Hu Y."/>
            <person name="Jiang H."/>
            <person name="Kalra D."/>
            <person name="Klinner C."/>
            <person name="Konig C."/>
            <person name="Kovar C."/>
            <person name="Kroll A.R."/>
            <person name="Kuwar S.S."/>
            <person name="Lee S.L."/>
            <person name="Lehman R."/>
            <person name="Li K."/>
            <person name="Li Z."/>
            <person name="Liang H."/>
            <person name="Lovelace S."/>
            <person name="Lu Z."/>
            <person name="Mansfield J.H."/>
            <person name="McCulloch K.J."/>
            <person name="Mathew T."/>
            <person name="Morton B."/>
            <person name="Muzny D.M."/>
            <person name="Neunemann D."/>
            <person name="Ongeri F."/>
            <person name="Pauchet Y."/>
            <person name="Pu L.L."/>
            <person name="Pyrousis I."/>
            <person name="Rao X.J."/>
            <person name="Redding A."/>
            <person name="Roesel C."/>
            <person name="Sanchez-Gracia A."/>
            <person name="Schaack S."/>
            <person name="Shukla A."/>
            <person name="Tetreau G."/>
            <person name="Wang Y."/>
            <person name="Xiong G.H."/>
            <person name="Traut W."/>
            <person name="Walsh T.K."/>
            <person name="Worley K.C."/>
            <person name="Wu D."/>
            <person name="Wu W."/>
            <person name="Wu Y.Q."/>
            <person name="Zhang X."/>
            <person name="Zou Z."/>
            <person name="Zucker H."/>
            <person name="Briscoe A.D."/>
            <person name="Burmester T."/>
            <person name="Clem R.J."/>
            <person name="Feyereisen R."/>
            <person name="Grimmelikhuijzen C.J.P."/>
            <person name="Hamodrakas S.J."/>
            <person name="Hansson B.S."/>
            <person name="Huguet E."/>
            <person name="Jermiin L.S."/>
            <person name="Lan Q."/>
            <person name="Lehman H.K."/>
            <person name="Lorenzen M."/>
            <person name="Merzendorfer H."/>
            <person name="Michalopoulos I."/>
            <person name="Morton D.B."/>
            <person name="Muthukrishnan S."/>
            <person name="Oakeshott J.G."/>
            <person name="Palmer W."/>
            <person name="Park Y."/>
            <person name="Passarelli A.L."/>
            <person name="Rozas J."/>
            <person name="Schwartz L.M."/>
            <person name="Smith W."/>
            <person name="Southgate A."/>
            <person name="Vilcinskas A."/>
            <person name="Vogt R."/>
            <person name="Wang P."/>
            <person name="Werren J."/>
            <person name="Yu X.Q."/>
            <person name="Zhou J.J."/>
            <person name="Brown S.J."/>
            <person name="Scherer S.E."/>
            <person name="Richards S."/>
            <person name="Blissard G.W."/>
        </authorList>
    </citation>
    <scope>NUCLEOTIDE SEQUENCE</scope>
</reference>
<dbReference type="PANTHER" id="PTHR45797">
    <property type="entry name" value="RAD54-LIKE"/>
    <property type="match status" value="1"/>
</dbReference>
<feature type="compositionally biased region" description="Acidic residues" evidence="10">
    <location>
        <begin position="1920"/>
        <end position="1942"/>
    </location>
</feature>
<keyword evidence="7" id="KW-0238">DNA-binding</keyword>
<evidence type="ECO:0000256" key="10">
    <source>
        <dbReference type="SAM" id="MobiDB-lite"/>
    </source>
</evidence>
<feature type="region of interest" description="Disordered" evidence="10">
    <location>
        <begin position="4051"/>
        <end position="4091"/>
    </location>
</feature>
<keyword evidence="4" id="KW-0378">Hydrolase</keyword>
<feature type="region of interest" description="Disordered" evidence="10">
    <location>
        <begin position="3016"/>
        <end position="3098"/>
    </location>
</feature>
<feature type="region of interest" description="Disordered" evidence="10">
    <location>
        <begin position="1889"/>
        <end position="2001"/>
    </location>
</feature>
<dbReference type="GO" id="GO:0003677">
    <property type="term" value="F:DNA binding"/>
    <property type="evidence" value="ECO:0007669"/>
    <property type="project" value="UniProtKB-KW"/>
</dbReference>
<comment type="subcellular location">
    <subcellularLocation>
        <location evidence="1">Nucleus</location>
    </subcellularLocation>
</comment>
<evidence type="ECO:0000313" key="13">
    <source>
        <dbReference type="EMBL" id="KAG6456212.1"/>
    </source>
</evidence>
<dbReference type="InterPro" id="IPR014001">
    <property type="entry name" value="Helicase_ATP-bd"/>
</dbReference>
<evidence type="ECO:0000256" key="8">
    <source>
        <dbReference type="ARBA" id="ARBA00023242"/>
    </source>
</evidence>
<feature type="domain" description="Helicase ATP-binding" evidence="11">
    <location>
        <begin position="2269"/>
        <end position="2457"/>
    </location>
</feature>
<reference evidence="13" key="2">
    <citation type="submission" date="2020-12" db="EMBL/GenBank/DDBJ databases">
        <authorList>
            <person name="Kanost M."/>
        </authorList>
    </citation>
    <scope>NUCLEOTIDE SEQUENCE</scope>
</reference>
<feature type="compositionally biased region" description="Polar residues" evidence="10">
    <location>
        <begin position="3086"/>
        <end position="3098"/>
    </location>
</feature>
<dbReference type="InterPro" id="IPR049730">
    <property type="entry name" value="SNF2/RAD54-like_C"/>
</dbReference>
<organism evidence="13 14">
    <name type="scientific">Manduca sexta</name>
    <name type="common">Tobacco hawkmoth</name>
    <name type="synonym">Tobacco hornworm</name>
    <dbReference type="NCBI Taxonomy" id="7130"/>
    <lineage>
        <taxon>Eukaryota</taxon>
        <taxon>Metazoa</taxon>
        <taxon>Ecdysozoa</taxon>
        <taxon>Arthropoda</taxon>
        <taxon>Hexapoda</taxon>
        <taxon>Insecta</taxon>
        <taxon>Pterygota</taxon>
        <taxon>Neoptera</taxon>
        <taxon>Endopterygota</taxon>
        <taxon>Lepidoptera</taxon>
        <taxon>Glossata</taxon>
        <taxon>Ditrysia</taxon>
        <taxon>Bombycoidea</taxon>
        <taxon>Sphingidae</taxon>
        <taxon>Sphinginae</taxon>
        <taxon>Sphingini</taxon>
        <taxon>Manduca</taxon>
    </lineage>
</organism>
<dbReference type="Proteomes" id="UP000791440">
    <property type="component" value="Unassembled WGS sequence"/>
</dbReference>
<comment type="caution">
    <text evidence="13">The sequence shown here is derived from an EMBL/GenBank/DDBJ whole genome shotgun (WGS) entry which is preliminary data.</text>
</comment>
<keyword evidence="3" id="KW-0547">Nucleotide-binding</keyword>
<feature type="compositionally biased region" description="Basic residues" evidence="10">
    <location>
        <begin position="1607"/>
        <end position="1622"/>
    </location>
</feature>
<feature type="coiled-coil region" evidence="9">
    <location>
        <begin position="2175"/>
        <end position="2202"/>
    </location>
</feature>
<feature type="region of interest" description="Disordered" evidence="10">
    <location>
        <begin position="3361"/>
        <end position="3395"/>
    </location>
</feature>
<feature type="compositionally biased region" description="Polar residues" evidence="10">
    <location>
        <begin position="3791"/>
        <end position="3806"/>
    </location>
</feature>
<protein>
    <submittedName>
        <fullName evidence="13">Uncharacterized protein</fullName>
    </submittedName>
</protein>
<evidence type="ECO:0000259" key="11">
    <source>
        <dbReference type="PROSITE" id="PS51192"/>
    </source>
</evidence>
<feature type="compositionally biased region" description="Basic and acidic residues" evidence="10">
    <location>
        <begin position="3906"/>
        <end position="3919"/>
    </location>
</feature>
<dbReference type="InterPro" id="IPR001650">
    <property type="entry name" value="Helicase_C-like"/>
</dbReference>
<evidence type="ECO:0000256" key="5">
    <source>
        <dbReference type="ARBA" id="ARBA00022806"/>
    </source>
</evidence>
<proteinExistence type="inferred from homology"/>
<dbReference type="PROSITE" id="PS51194">
    <property type="entry name" value="HELICASE_CTER"/>
    <property type="match status" value="1"/>
</dbReference>
<dbReference type="SMART" id="SM00384">
    <property type="entry name" value="AT_hook"/>
    <property type="match status" value="4"/>
</dbReference>
<dbReference type="InterPro" id="IPR027417">
    <property type="entry name" value="P-loop_NTPase"/>
</dbReference>
<evidence type="ECO:0000256" key="1">
    <source>
        <dbReference type="ARBA" id="ARBA00004123"/>
    </source>
</evidence>
<feature type="compositionally biased region" description="Basic residues" evidence="10">
    <location>
        <begin position="3058"/>
        <end position="3068"/>
    </location>
</feature>
<feature type="region of interest" description="Disordered" evidence="10">
    <location>
        <begin position="216"/>
        <end position="239"/>
    </location>
</feature>
<evidence type="ECO:0000259" key="12">
    <source>
        <dbReference type="PROSITE" id="PS51194"/>
    </source>
</evidence>